<keyword evidence="5 8" id="KW-0812">Transmembrane</keyword>
<gene>
    <name evidence="9" type="ORF">LRP29_14095</name>
</gene>
<evidence type="ECO:0000256" key="7">
    <source>
        <dbReference type="ARBA" id="ARBA00023136"/>
    </source>
</evidence>
<feature type="transmembrane region" description="Helical" evidence="8">
    <location>
        <begin position="129"/>
        <end position="152"/>
    </location>
</feature>
<dbReference type="RefSeq" id="WP_024504913.1">
    <property type="nucleotide sequence ID" value="NZ_CP088147.1"/>
</dbReference>
<evidence type="ECO:0000256" key="3">
    <source>
        <dbReference type="ARBA" id="ARBA00022475"/>
    </source>
</evidence>
<dbReference type="CDD" id="cd06579">
    <property type="entry name" value="TM_PBP1_transp_AraH_like"/>
    <property type="match status" value="1"/>
</dbReference>
<protein>
    <submittedName>
        <fullName evidence="9">ABC transporter permease</fullName>
    </submittedName>
</protein>
<feature type="transmembrane region" description="Helical" evidence="8">
    <location>
        <begin position="95"/>
        <end position="117"/>
    </location>
</feature>
<accession>A0AB38TIW7</accession>
<feature type="transmembrane region" description="Helical" evidence="8">
    <location>
        <begin position="288"/>
        <end position="308"/>
    </location>
</feature>
<evidence type="ECO:0000313" key="9">
    <source>
        <dbReference type="EMBL" id="UTU54448.1"/>
    </source>
</evidence>
<dbReference type="EMBL" id="CP088147">
    <property type="protein sequence ID" value="UTU54448.1"/>
    <property type="molecule type" value="Genomic_DNA"/>
</dbReference>
<keyword evidence="4" id="KW-0997">Cell inner membrane</keyword>
<dbReference type="PANTHER" id="PTHR32196">
    <property type="entry name" value="ABC TRANSPORTER PERMEASE PROTEIN YPHD-RELATED-RELATED"/>
    <property type="match status" value="1"/>
</dbReference>
<proteinExistence type="predicted"/>
<name>A0AB38TIW7_9HYPH</name>
<comment type="subcellular location">
    <subcellularLocation>
        <location evidence="1">Cell membrane</location>
        <topology evidence="1">Multi-pass membrane protein</topology>
    </subcellularLocation>
</comment>
<dbReference type="GO" id="GO:0005886">
    <property type="term" value="C:plasma membrane"/>
    <property type="evidence" value="ECO:0007669"/>
    <property type="project" value="UniProtKB-SubCell"/>
</dbReference>
<dbReference type="Pfam" id="PF02653">
    <property type="entry name" value="BPD_transp_2"/>
    <property type="match status" value="1"/>
</dbReference>
<dbReference type="PANTHER" id="PTHR32196:SF21">
    <property type="entry name" value="ABC TRANSPORTER PERMEASE PROTEIN YPHD-RELATED"/>
    <property type="match status" value="1"/>
</dbReference>
<keyword evidence="7 8" id="KW-0472">Membrane</keyword>
<feature type="transmembrane region" description="Helical" evidence="8">
    <location>
        <begin position="71"/>
        <end position="89"/>
    </location>
</feature>
<evidence type="ECO:0000256" key="1">
    <source>
        <dbReference type="ARBA" id="ARBA00004651"/>
    </source>
</evidence>
<evidence type="ECO:0000256" key="6">
    <source>
        <dbReference type="ARBA" id="ARBA00022989"/>
    </source>
</evidence>
<evidence type="ECO:0000256" key="8">
    <source>
        <dbReference type="SAM" id="Phobius"/>
    </source>
</evidence>
<evidence type="ECO:0000313" key="10">
    <source>
        <dbReference type="Proteomes" id="UP001060070"/>
    </source>
</evidence>
<reference evidence="9 10" key="1">
    <citation type="journal article" date="2022" name="Microbiol. Resour. Announc.">
        <title>Complete Genome Sequence of Mesorhizobium ciceri Strain R30, a Rhizobium Used as a Commercial Inoculant for Chickpea in Argentina.</title>
        <authorList>
            <person name="Foresto E."/>
            <person name="Revale S."/>
            <person name="Primo E."/>
            <person name="Nievas F."/>
            <person name="Carezzano E."/>
            <person name="Puente M."/>
            <person name="Alzari P."/>
            <person name="Mart M."/>
            <person name="Ben-Assaya M."/>
            <person name="Mornico D."/>
            <person name="Santoro M."/>
            <person name="Mart F."/>
            <person name="Giordano W."/>
            <person name="Bogino P."/>
        </authorList>
    </citation>
    <scope>NUCLEOTIDE SEQUENCE [LARGE SCALE GENOMIC DNA]</scope>
    <source>
        <strain evidence="9 10">R30</strain>
    </source>
</reference>
<dbReference type="GO" id="GO:0022857">
    <property type="term" value="F:transmembrane transporter activity"/>
    <property type="evidence" value="ECO:0007669"/>
    <property type="project" value="InterPro"/>
</dbReference>
<feature type="transmembrane region" description="Helical" evidence="8">
    <location>
        <begin position="209"/>
        <end position="231"/>
    </location>
</feature>
<dbReference type="Proteomes" id="UP001060070">
    <property type="component" value="Chromosome"/>
</dbReference>
<organism evidence="9 10">
    <name type="scientific">Mesorhizobium ciceri</name>
    <dbReference type="NCBI Taxonomy" id="39645"/>
    <lineage>
        <taxon>Bacteria</taxon>
        <taxon>Pseudomonadati</taxon>
        <taxon>Pseudomonadota</taxon>
        <taxon>Alphaproteobacteria</taxon>
        <taxon>Hyphomicrobiales</taxon>
        <taxon>Phyllobacteriaceae</taxon>
        <taxon>Mesorhizobium</taxon>
    </lineage>
</organism>
<feature type="transmembrane region" description="Helical" evidence="8">
    <location>
        <begin position="237"/>
        <end position="256"/>
    </location>
</feature>
<keyword evidence="2" id="KW-0813">Transport</keyword>
<feature type="transmembrane region" description="Helical" evidence="8">
    <location>
        <begin position="37"/>
        <end position="59"/>
    </location>
</feature>
<evidence type="ECO:0000256" key="4">
    <source>
        <dbReference type="ARBA" id="ARBA00022519"/>
    </source>
</evidence>
<evidence type="ECO:0000256" key="5">
    <source>
        <dbReference type="ARBA" id="ARBA00022692"/>
    </source>
</evidence>
<keyword evidence="3" id="KW-1003">Cell membrane</keyword>
<evidence type="ECO:0000256" key="2">
    <source>
        <dbReference type="ARBA" id="ARBA00022448"/>
    </source>
</evidence>
<dbReference type="AlphaFoldDB" id="A0AB38TIW7"/>
<dbReference type="InterPro" id="IPR001851">
    <property type="entry name" value="ABC_transp_permease"/>
</dbReference>
<sequence>MKWLGDRSYAWPVLIAVVIFTALNAFASPAFTDVTNWNGMLIGVAPFIITAMAQTAPVLSGEGGIDLSVGPLAGLVNAMVTSILVPNGWADPVTIIGASLGVGILSGLLNGFLIAVVRVQPIIATLGTFLAFQGITLEMLPMAGGLAPQWLLGLAGSYGGLSGMLVLLIVLGLVWLAFERTGYRRNLLAVGGDARAAYASGVNVAGVRIIAYVIGGVLAAIAGLVFTAALGSGDPRVGVPYTLTSIAAVALGGIALTGGRGGMLGAAAAGTLLFLIQTLFTLAQVSIFYIQIMYGLILLVALTLNAAGERARRGRMTKQLG</sequence>
<feature type="transmembrane region" description="Helical" evidence="8">
    <location>
        <begin position="158"/>
        <end position="178"/>
    </location>
</feature>
<keyword evidence="10" id="KW-1185">Reference proteome</keyword>
<feature type="transmembrane region" description="Helical" evidence="8">
    <location>
        <begin position="263"/>
        <end position="282"/>
    </location>
</feature>
<keyword evidence="6 8" id="KW-1133">Transmembrane helix</keyword>